<evidence type="ECO:0000313" key="7">
    <source>
        <dbReference type="EMBL" id="CCA27361.1"/>
    </source>
</evidence>
<feature type="domain" description="C3H1-type" evidence="6">
    <location>
        <begin position="116"/>
        <end position="144"/>
    </location>
</feature>
<dbReference type="PANTHER" id="PTHR12547">
    <property type="entry name" value="CCCH ZINC FINGER/TIS11-RELATED"/>
    <property type="match status" value="1"/>
</dbReference>
<dbReference type="SUPFAM" id="SSF90229">
    <property type="entry name" value="CCCH zinc finger"/>
    <property type="match status" value="2"/>
</dbReference>
<dbReference type="Pfam" id="PF00642">
    <property type="entry name" value="zf-CCCH"/>
    <property type="match status" value="2"/>
</dbReference>
<dbReference type="GO" id="GO:0008270">
    <property type="term" value="F:zinc ion binding"/>
    <property type="evidence" value="ECO:0007669"/>
    <property type="project" value="UniProtKB-KW"/>
</dbReference>
<keyword evidence="2" id="KW-0677">Repeat</keyword>
<evidence type="ECO:0000256" key="3">
    <source>
        <dbReference type="ARBA" id="ARBA00022771"/>
    </source>
</evidence>
<evidence type="ECO:0000256" key="1">
    <source>
        <dbReference type="ARBA" id="ARBA00022723"/>
    </source>
</evidence>
<dbReference type="InterPro" id="IPR000571">
    <property type="entry name" value="Znf_CCCH"/>
</dbReference>
<keyword evidence="1 5" id="KW-0479">Metal-binding</keyword>
<feature type="zinc finger region" description="C3H1-type" evidence="5">
    <location>
        <begin position="116"/>
        <end position="144"/>
    </location>
</feature>
<dbReference type="PROSITE" id="PS50103">
    <property type="entry name" value="ZF_C3H1"/>
    <property type="match status" value="2"/>
</dbReference>
<feature type="zinc finger region" description="C3H1-type" evidence="5">
    <location>
        <begin position="78"/>
        <end position="106"/>
    </location>
</feature>
<proteinExistence type="predicted"/>
<dbReference type="FunFam" id="4.10.1000.10:FF:000001">
    <property type="entry name" value="zinc finger CCCH domain-containing protein 15-like"/>
    <property type="match status" value="1"/>
</dbReference>
<dbReference type="SMART" id="SM00356">
    <property type="entry name" value="ZnF_C3H1"/>
    <property type="match status" value="2"/>
</dbReference>
<feature type="domain" description="C3H1-type" evidence="6">
    <location>
        <begin position="78"/>
        <end position="106"/>
    </location>
</feature>
<organism evidence="7">
    <name type="scientific">Albugo laibachii Nc14</name>
    <dbReference type="NCBI Taxonomy" id="890382"/>
    <lineage>
        <taxon>Eukaryota</taxon>
        <taxon>Sar</taxon>
        <taxon>Stramenopiles</taxon>
        <taxon>Oomycota</taxon>
        <taxon>Peronosporomycetes</taxon>
        <taxon>Albuginales</taxon>
        <taxon>Albuginaceae</taxon>
        <taxon>Albugo</taxon>
    </lineage>
</organism>
<name>F0X0R7_9STRA</name>
<evidence type="ECO:0000256" key="2">
    <source>
        <dbReference type="ARBA" id="ARBA00022737"/>
    </source>
</evidence>
<evidence type="ECO:0000256" key="4">
    <source>
        <dbReference type="ARBA" id="ARBA00022833"/>
    </source>
</evidence>
<protein>
    <submittedName>
        <fullName evidence="7">Uncharacterized protein AlNc14C513G12011</fullName>
    </submittedName>
</protein>
<sequence>MTMLMESVEPIGNYDMSKSSYSLLYKDHAVGQSLMYPQGSNSFQIGYVPSDQHINYDDVESYENAPYFQDEFTTKSSLFKTELCKRFREFGSCRYGAKCQFAHGFSELRQVVRHPKYKTTKCKSYWGSGHCPYGSRCRFIHEENEGYQKSSPHPQRSSKSFDVDNTWDSHTDELYLPPGCEDPMYPNFQDAIEALVKFSISDINDDSRLGVICTMPKPTGKELPQKDYGLDAHELWRDFTPSTETSLQWSVGSDGEEEVLMNDSSPRLRIFEKFH</sequence>
<keyword evidence="4 5" id="KW-0862">Zinc</keyword>
<dbReference type="FunFam" id="4.10.1000.10:FF:000002">
    <property type="entry name" value="Zinc finger protein 36, C3H1 type-like 1"/>
    <property type="match status" value="1"/>
</dbReference>
<keyword evidence="3 5" id="KW-0863">Zinc-finger</keyword>
<reference evidence="7" key="2">
    <citation type="submission" date="2011-02" db="EMBL/GenBank/DDBJ databases">
        <authorList>
            <person name="MacLean D."/>
        </authorList>
    </citation>
    <scope>NUCLEOTIDE SEQUENCE</scope>
</reference>
<dbReference type="AlphaFoldDB" id="F0X0R7"/>
<dbReference type="Gene3D" id="4.10.1000.10">
    <property type="entry name" value="Zinc finger, CCCH-type"/>
    <property type="match status" value="2"/>
</dbReference>
<evidence type="ECO:0000259" key="6">
    <source>
        <dbReference type="PROSITE" id="PS50103"/>
    </source>
</evidence>
<reference evidence="7" key="1">
    <citation type="journal article" date="2011" name="PLoS Biol.">
        <title>Gene gain and loss during evolution of obligate parasitism in the white rust pathogen of Arabidopsis thaliana.</title>
        <authorList>
            <person name="Kemen E."/>
            <person name="Gardiner A."/>
            <person name="Schultz-Larsen T."/>
            <person name="Kemen A.C."/>
            <person name="Balmuth A.L."/>
            <person name="Robert-Seilaniantz A."/>
            <person name="Bailey K."/>
            <person name="Holub E."/>
            <person name="Studholme D.J."/>
            <person name="Maclean D."/>
            <person name="Jones J.D."/>
        </authorList>
    </citation>
    <scope>NUCLEOTIDE SEQUENCE</scope>
</reference>
<accession>F0X0R7</accession>
<evidence type="ECO:0000256" key="5">
    <source>
        <dbReference type="PROSITE-ProRule" id="PRU00723"/>
    </source>
</evidence>
<dbReference type="HOGENOM" id="CLU_1013437_0_0_1"/>
<dbReference type="EMBL" id="FR824548">
    <property type="protein sequence ID" value="CCA27361.1"/>
    <property type="molecule type" value="Genomic_DNA"/>
</dbReference>
<gene>
    <name evidence="7" type="primary">AlNc14C513G12011</name>
    <name evidence="7" type="ORF">ALNC14_135050</name>
</gene>
<dbReference type="PANTHER" id="PTHR12547:SF18">
    <property type="entry name" value="PROTEIN TIS11"/>
    <property type="match status" value="1"/>
</dbReference>
<dbReference type="GO" id="GO:0003729">
    <property type="term" value="F:mRNA binding"/>
    <property type="evidence" value="ECO:0007669"/>
    <property type="project" value="InterPro"/>
</dbReference>
<dbReference type="InterPro" id="IPR045877">
    <property type="entry name" value="ZFP36-like"/>
</dbReference>
<dbReference type="InterPro" id="IPR036855">
    <property type="entry name" value="Znf_CCCH_sf"/>
</dbReference>